<dbReference type="SUPFAM" id="SSF46689">
    <property type="entry name" value="Homeodomain-like"/>
    <property type="match status" value="1"/>
</dbReference>
<dbReference type="InterPro" id="IPR050204">
    <property type="entry name" value="AraC_XylS_family_regulators"/>
</dbReference>
<keyword evidence="2" id="KW-0238">DNA-binding</keyword>
<dbReference type="PRINTS" id="PR00032">
    <property type="entry name" value="HTHARAC"/>
</dbReference>
<evidence type="ECO:0000256" key="1">
    <source>
        <dbReference type="ARBA" id="ARBA00023015"/>
    </source>
</evidence>
<accession>A0ABN1UXJ1</accession>
<dbReference type="PANTHER" id="PTHR46796:SF6">
    <property type="entry name" value="ARAC SUBFAMILY"/>
    <property type="match status" value="1"/>
</dbReference>
<reference evidence="5 6" key="1">
    <citation type="journal article" date="2019" name="Int. J. Syst. Evol. Microbiol.">
        <title>The Global Catalogue of Microorganisms (GCM) 10K type strain sequencing project: providing services to taxonomists for standard genome sequencing and annotation.</title>
        <authorList>
            <consortium name="The Broad Institute Genomics Platform"/>
            <consortium name="The Broad Institute Genome Sequencing Center for Infectious Disease"/>
            <person name="Wu L."/>
            <person name="Ma J."/>
        </authorList>
    </citation>
    <scope>NUCLEOTIDE SEQUENCE [LARGE SCALE GENOMIC DNA]</scope>
    <source>
        <strain evidence="5 6">JCM 12696</strain>
    </source>
</reference>
<evidence type="ECO:0000256" key="3">
    <source>
        <dbReference type="ARBA" id="ARBA00023163"/>
    </source>
</evidence>
<dbReference type="EMBL" id="BAAAKV010000036">
    <property type="protein sequence ID" value="GAA1179058.1"/>
    <property type="molecule type" value="Genomic_DNA"/>
</dbReference>
<dbReference type="InterPro" id="IPR018062">
    <property type="entry name" value="HTH_AraC-typ_CS"/>
</dbReference>
<name>A0ABN1UXJ1_9ACTN</name>
<organism evidence="5 6">
    <name type="scientific">Streptomyces hebeiensis</name>
    <dbReference type="NCBI Taxonomy" id="229486"/>
    <lineage>
        <taxon>Bacteria</taxon>
        <taxon>Bacillati</taxon>
        <taxon>Actinomycetota</taxon>
        <taxon>Actinomycetes</taxon>
        <taxon>Kitasatosporales</taxon>
        <taxon>Streptomycetaceae</taxon>
        <taxon>Streptomyces</taxon>
    </lineage>
</organism>
<dbReference type="PROSITE" id="PS00041">
    <property type="entry name" value="HTH_ARAC_FAMILY_1"/>
    <property type="match status" value="1"/>
</dbReference>
<dbReference type="PROSITE" id="PS01124">
    <property type="entry name" value="HTH_ARAC_FAMILY_2"/>
    <property type="match status" value="1"/>
</dbReference>
<keyword evidence="6" id="KW-1185">Reference proteome</keyword>
<dbReference type="Pfam" id="PF12833">
    <property type="entry name" value="HTH_18"/>
    <property type="match status" value="1"/>
</dbReference>
<dbReference type="InterPro" id="IPR009057">
    <property type="entry name" value="Homeodomain-like_sf"/>
</dbReference>
<evidence type="ECO:0000259" key="4">
    <source>
        <dbReference type="PROSITE" id="PS01124"/>
    </source>
</evidence>
<sequence>MNGGQGRTFFADVTAPNAARHGFDTFRRGWEAQVGEGFPLPVFTPGADGGFRVSARASKVDDAVIADLYSEAFSGHTGGVRDHFQDRVLMHVLRRGRWHFARPDDHGHLTVPAGQFIVRHNGPPARFEVLPRTRAKVLILPASLIRPLIGDRQVVGPADSATMRMLMAHAHMVDKTLHDLTPAGVEAARDALIELAKGVLKQEFDGTEPRLATALAQAAKDLADRRLADPHLSPTMLAGELNVSVRTLYRAFATTEESVTGYVRRRRLEQARLALTAAVGRPSISELAAHWQFADSSHFIRAFKKQYGRTPADYARSNGPTGPSATGS</sequence>
<dbReference type="Proteomes" id="UP001501371">
    <property type="component" value="Unassembled WGS sequence"/>
</dbReference>
<dbReference type="RefSeq" id="WP_344278451.1">
    <property type="nucleotide sequence ID" value="NZ_BAAAKV010000036.1"/>
</dbReference>
<feature type="domain" description="HTH araC/xylS-type" evidence="4">
    <location>
        <begin position="217"/>
        <end position="317"/>
    </location>
</feature>
<proteinExistence type="predicted"/>
<keyword evidence="1" id="KW-0805">Transcription regulation</keyword>
<dbReference type="InterPro" id="IPR018060">
    <property type="entry name" value="HTH_AraC"/>
</dbReference>
<evidence type="ECO:0000313" key="6">
    <source>
        <dbReference type="Proteomes" id="UP001501371"/>
    </source>
</evidence>
<dbReference type="Gene3D" id="1.10.10.60">
    <property type="entry name" value="Homeodomain-like"/>
    <property type="match status" value="1"/>
</dbReference>
<evidence type="ECO:0000313" key="5">
    <source>
        <dbReference type="EMBL" id="GAA1179058.1"/>
    </source>
</evidence>
<dbReference type="InterPro" id="IPR020449">
    <property type="entry name" value="Tscrpt_reg_AraC-type_HTH"/>
</dbReference>
<gene>
    <name evidence="5" type="ORF">GCM10009654_40390</name>
</gene>
<dbReference type="PANTHER" id="PTHR46796">
    <property type="entry name" value="HTH-TYPE TRANSCRIPTIONAL ACTIVATOR RHAS-RELATED"/>
    <property type="match status" value="1"/>
</dbReference>
<comment type="caution">
    <text evidence="5">The sequence shown here is derived from an EMBL/GenBank/DDBJ whole genome shotgun (WGS) entry which is preliminary data.</text>
</comment>
<evidence type="ECO:0000256" key="2">
    <source>
        <dbReference type="ARBA" id="ARBA00023125"/>
    </source>
</evidence>
<dbReference type="SMART" id="SM00342">
    <property type="entry name" value="HTH_ARAC"/>
    <property type="match status" value="1"/>
</dbReference>
<keyword evidence="3" id="KW-0804">Transcription</keyword>
<protein>
    <submittedName>
        <fullName evidence="5">Helix-turn-helix domain-containing protein</fullName>
    </submittedName>
</protein>